<dbReference type="NCBIfam" id="TIGR01296">
    <property type="entry name" value="asd_B"/>
    <property type="match status" value="1"/>
</dbReference>
<dbReference type="PANTHER" id="PTHR46278:SF2">
    <property type="entry name" value="ASPARTATE-SEMIALDEHYDE DEHYDROGENASE"/>
    <property type="match status" value="1"/>
</dbReference>
<feature type="domain" description="Semialdehyde dehydrogenase NAD-binding" evidence="18">
    <location>
        <begin position="3"/>
        <end position="119"/>
    </location>
</feature>
<dbReference type="UniPathway" id="UPA00034">
    <property type="reaction ID" value="UER00016"/>
</dbReference>
<dbReference type="InterPro" id="IPR005986">
    <property type="entry name" value="Asp_semialdehyde_DH_beta"/>
</dbReference>
<comment type="similarity">
    <text evidence="5 16">Belongs to the aspartate-semialdehyde dehydrogenase family.</text>
</comment>
<dbReference type="GO" id="GO:0009097">
    <property type="term" value="P:isoleucine biosynthetic process"/>
    <property type="evidence" value="ECO:0007669"/>
    <property type="project" value="UniProtKB-UniRule"/>
</dbReference>
<keyword evidence="12 16" id="KW-0560">Oxidoreductase</keyword>
<keyword evidence="9 16" id="KW-0791">Threonine biosynthesis</keyword>
<dbReference type="UniPathway" id="UPA00051">
    <property type="reaction ID" value="UER00464"/>
</dbReference>
<evidence type="ECO:0000256" key="13">
    <source>
        <dbReference type="ARBA" id="ARBA00023154"/>
    </source>
</evidence>
<dbReference type="SUPFAM" id="SSF55347">
    <property type="entry name" value="Glyceraldehyde-3-phosphate dehydrogenase-like, C-terminal domain"/>
    <property type="match status" value="1"/>
</dbReference>
<comment type="subunit">
    <text evidence="6 16">Homodimer.</text>
</comment>
<keyword evidence="10 16" id="KW-0521">NADP</keyword>
<dbReference type="InterPro" id="IPR012080">
    <property type="entry name" value="Asp_semialdehyde_DH"/>
</dbReference>
<dbReference type="InterPro" id="IPR000534">
    <property type="entry name" value="Semialdehyde_DH_NAD-bd"/>
</dbReference>
<dbReference type="Gene3D" id="3.40.50.720">
    <property type="entry name" value="NAD(P)-binding Rossmann-like Domain"/>
    <property type="match status" value="1"/>
</dbReference>
<comment type="pathway">
    <text evidence="4 16">Amino-acid biosynthesis; L-threonine biosynthesis; L-threonine from L-aspartate: step 2/5.</text>
</comment>
<accession>A0A2Z2LGU9</accession>
<dbReference type="GO" id="GO:0046983">
    <property type="term" value="F:protein dimerization activity"/>
    <property type="evidence" value="ECO:0007669"/>
    <property type="project" value="InterPro"/>
</dbReference>
<proteinExistence type="inferred from homology"/>
<feature type="active site" description="Proton acceptor" evidence="16 17">
    <location>
        <position position="242"/>
    </location>
</feature>
<evidence type="ECO:0000256" key="4">
    <source>
        <dbReference type="ARBA" id="ARBA00005097"/>
    </source>
</evidence>
<dbReference type="GO" id="GO:0050661">
    <property type="term" value="F:NADP binding"/>
    <property type="evidence" value="ECO:0007669"/>
    <property type="project" value="UniProtKB-UniRule"/>
</dbReference>
<evidence type="ECO:0000256" key="15">
    <source>
        <dbReference type="ARBA" id="ARBA00047891"/>
    </source>
</evidence>
<dbReference type="EC" id="1.2.1.11" evidence="7 16"/>
<dbReference type="PANTHER" id="PTHR46278">
    <property type="entry name" value="DEHYDROGENASE, PUTATIVE-RELATED"/>
    <property type="match status" value="1"/>
</dbReference>
<evidence type="ECO:0000256" key="10">
    <source>
        <dbReference type="ARBA" id="ARBA00022857"/>
    </source>
</evidence>
<evidence type="ECO:0000313" key="19">
    <source>
        <dbReference type="EMBL" id="ASI48052.1"/>
    </source>
</evidence>
<comment type="catalytic activity">
    <reaction evidence="15 16">
        <text>L-aspartate 4-semialdehyde + phosphate + NADP(+) = 4-phospho-L-aspartate + NADPH + H(+)</text>
        <dbReference type="Rhea" id="RHEA:24284"/>
        <dbReference type="ChEBI" id="CHEBI:15378"/>
        <dbReference type="ChEBI" id="CHEBI:43474"/>
        <dbReference type="ChEBI" id="CHEBI:57535"/>
        <dbReference type="ChEBI" id="CHEBI:57783"/>
        <dbReference type="ChEBI" id="CHEBI:58349"/>
        <dbReference type="ChEBI" id="CHEBI:537519"/>
        <dbReference type="EC" id="1.2.1.11"/>
    </reaction>
</comment>
<evidence type="ECO:0000256" key="6">
    <source>
        <dbReference type="ARBA" id="ARBA00011738"/>
    </source>
</evidence>
<reference evidence="20" key="1">
    <citation type="submission" date="2018-06" db="EMBL/GenBank/DDBJ databases">
        <title>The Anaplasma ovis genome reveals a high proportion of pseudogenes.</title>
        <authorList>
            <person name="Liu Z."/>
            <person name="Peasley A.M."/>
            <person name="Yang J."/>
            <person name="Li Y."/>
            <person name="Guan G."/>
            <person name="Luo J."/>
            <person name="Yin H."/>
            <person name="Brayton K.A."/>
        </authorList>
    </citation>
    <scope>NUCLEOTIDE SEQUENCE [LARGE SCALE GENOMIC DNA]</scope>
    <source>
        <strain evidence="20">Haibei</strain>
    </source>
</reference>
<dbReference type="RefSeq" id="WP_075139295.1">
    <property type="nucleotide sequence ID" value="NZ_CP015994.1"/>
</dbReference>
<sequence length="336" mass="36509">MSRIAVVGATGNVGRLVLKVLSERGFSADGVVALSSAESAGKRLSYGENSEIRCGSLDEYDFHGSELAIFATSDAVSERYVGRAVQCGCVAIDSSSCYRMDDDVPLVIPEVNKGSIASYTNRNIIASPNCSTTQMLVALNPLRAVARIKRVVVSTYQSVSGAGRGAMSELYDQTKAMFINKKPEPSEFPRQISFNCIPHVGEFLEDGSTTEEWKMSAETKKIMEEDIKVAATCVRVPVFVCHSQALNIEFHSAISVEEAYEVLSEAPGVLVLGNESSMKYVTPIDCVDDDAVYISRIREDATVPYGLSMWVISDNLRKGAASNLVQIAQILVEEYL</sequence>
<dbReference type="GO" id="GO:0009089">
    <property type="term" value="P:lysine biosynthetic process via diaminopimelate"/>
    <property type="evidence" value="ECO:0007669"/>
    <property type="project" value="UniProtKB-UniRule"/>
</dbReference>
<evidence type="ECO:0000256" key="3">
    <source>
        <dbReference type="ARBA" id="ARBA00005076"/>
    </source>
</evidence>
<comment type="caution">
    <text evidence="16">Lacks conserved residue(s) required for the propagation of feature annotation.</text>
</comment>
<feature type="binding site" evidence="16">
    <location>
        <position position="235"/>
    </location>
    <ligand>
        <name>substrate</name>
    </ligand>
</feature>
<evidence type="ECO:0000256" key="7">
    <source>
        <dbReference type="ARBA" id="ARBA00013120"/>
    </source>
</evidence>
<evidence type="ECO:0000256" key="1">
    <source>
        <dbReference type="ARBA" id="ARBA00002492"/>
    </source>
</evidence>
<keyword evidence="14 16" id="KW-0486">Methionine biosynthesis</keyword>
<evidence type="ECO:0000256" key="12">
    <source>
        <dbReference type="ARBA" id="ARBA00023002"/>
    </source>
</evidence>
<dbReference type="HAMAP" id="MF_02121">
    <property type="entry name" value="ASADH"/>
    <property type="match status" value="1"/>
</dbReference>
<dbReference type="PROSITE" id="PS01103">
    <property type="entry name" value="ASD"/>
    <property type="match status" value="1"/>
</dbReference>
<dbReference type="Proteomes" id="UP000259762">
    <property type="component" value="Chromosome"/>
</dbReference>
<dbReference type="Pfam" id="PF01118">
    <property type="entry name" value="Semialdhyde_dh"/>
    <property type="match status" value="1"/>
</dbReference>
<dbReference type="EMBL" id="CP015994">
    <property type="protein sequence ID" value="ASI48052.1"/>
    <property type="molecule type" value="Genomic_DNA"/>
</dbReference>
<feature type="binding site" evidence="16">
    <location>
        <position position="99"/>
    </location>
    <ligand>
        <name>phosphate</name>
        <dbReference type="ChEBI" id="CHEBI:43474"/>
    </ligand>
</feature>
<dbReference type="UniPathway" id="UPA00050">
    <property type="reaction ID" value="UER00463"/>
</dbReference>
<gene>
    <name evidence="16" type="primary">asd</name>
    <name evidence="19" type="ORF">AOV_04770</name>
</gene>
<dbReference type="GO" id="GO:0051287">
    <property type="term" value="F:NAD binding"/>
    <property type="evidence" value="ECO:0007669"/>
    <property type="project" value="InterPro"/>
</dbReference>
<feature type="binding site" evidence="16">
    <location>
        <position position="315"/>
    </location>
    <ligand>
        <name>NADP(+)</name>
        <dbReference type="ChEBI" id="CHEBI:58349"/>
    </ligand>
</feature>
<dbReference type="InterPro" id="IPR036291">
    <property type="entry name" value="NAD(P)-bd_dom_sf"/>
</dbReference>
<evidence type="ECO:0000256" key="14">
    <source>
        <dbReference type="ARBA" id="ARBA00023167"/>
    </source>
</evidence>
<evidence type="ECO:0000256" key="9">
    <source>
        <dbReference type="ARBA" id="ARBA00022697"/>
    </source>
</evidence>
<keyword evidence="20" id="KW-1185">Reference proteome</keyword>
<dbReference type="PIRSF" id="PIRSF000148">
    <property type="entry name" value="ASA_dh"/>
    <property type="match status" value="1"/>
</dbReference>
<reference evidence="19 20" key="2">
    <citation type="journal article" date="2019" name="BMC Genomics">
        <title>The Anaplasma ovis genome reveals a high proportion of pseudogenes.</title>
        <authorList>
            <person name="Liu Z."/>
            <person name="Peasley A.M."/>
            <person name="Yang J."/>
            <person name="Li Y."/>
            <person name="Guan G."/>
            <person name="Luo J."/>
            <person name="Yin H."/>
            <person name="Brayton K.A."/>
        </authorList>
    </citation>
    <scope>NUCLEOTIDE SEQUENCE [LARGE SCALE GENOMIC DNA]</scope>
    <source>
        <strain evidence="19 20">Haibei</strain>
    </source>
</reference>
<dbReference type="Gene3D" id="3.30.360.10">
    <property type="entry name" value="Dihydrodipicolinate Reductase, domain 2"/>
    <property type="match status" value="1"/>
</dbReference>
<feature type="binding site" evidence="16">
    <location>
        <position position="157"/>
    </location>
    <ligand>
        <name>substrate</name>
    </ligand>
</feature>
<dbReference type="GO" id="GO:0071266">
    <property type="term" value="P:'de novo' L-methionine biosynthetic process"/>
    <property type="evidence" value="ECO:0007669"/>
    <property type="project" value="UniProtKB-UniRule"/>
</dbReference>
<dbReference type="NCBIfam" id="NF011456">
    <property type="entry name" value="PRK14874.1"/>
    <property type="match status" value="1"/>
</dbReference>
<evidence type="ECO:0000256" key="2">
    <source>
        <dbReference type="ARBA" id="ARBA00005021"/>
    </source>
</evidence>
<dbReference type="GO" id="GO:0009088">
    <property type="term" value="P:threonine biosynthetic process"/>
    <property type="evidence" value="ECO:0007669"/>
    <property type="project" value="UniProtKB-UniRule"/>
</dbReference>
<evidence type="ECO:0000256" key="8">
    <source>
        <dbReference type="ARBA" id="ARBA00022605"/>
    </source>
</evidence>
<dbReference type="SUPFAM" id="SSF51735">
    <property type="entry name" value="NAD(P)-binding Rossmann-fold domains"/>
    <property type="match status" value="1"/>
</dbReference>
<dbReference type="KEGG" id="aoh:AOV_04770"/>
<evidence type="ECO:0000256" key="5">
    <source>
        <dbReference type="ARBA" id="ARBA00010584"/>
    </source>
</evidence>
<dbReference type="GO" id="GO:0004073">
    <property type="term" value="F:aspartate-semialdehyde dehydrogenase activity"/>
    <property type="evidence" value="ECO:0007669"/>
    <property type="project" value="UniProtKB-UniRule"/>
</dbReference>
<keyword evidence="11 16" id="KW-0220">Diaminopimelate biosynthesis</keyword>
<feature type="active site" description="Acyl-thioester intermediate" evidence="16 17">
    <location>
        <position position="130"/>
    </location>
</feature>
<evidence type="ECO:0000259" key="18">
    <source>
        <dbReference type="SMART" id="SM00859"/>
    </source>
</evidence>
<comment type="function">
    <text evidence="1 16">Catalyzes the NADPH-dependent formation of L-aspartate-semialdehyde (L-ASA) by the reductive dephosphorylation of L-aspartyl-4-phosphate.</text>
</comment>
<comment type="pathway">
    <text evidence="3 16">Amino-acid biosynthesis; L-lysine biosynthesis via DAP pathway; (S)-tetrahydrodipicolinate from L-aspartate: step 2/4.</text>
</comment>
<evidence type="ECO:0000256" key="16">
    <source>
        <dbReference type="HAMAP-Rule" id="MF_02121"/>
    </source>
</evidence>
<dbReference type="CDD" id="cd18131">
    <property type="entry name" value="ASADH_C_bac_euk_like"/>
    <property type="match status" value="1"/>
</dbReference>
<dbReference type="GO" id="GO:0019877">
    <property type="term" value="P:diaminopimelate biosynthetic process"/>
    <property type="evidence" value="ECO:0007669"/>
    <property type="project" value="UniProtKB-UniRule"/>
</dbReference>
<dbReference type="InterPro" id="IPR012280">
    <property type="entry name" value="Semialdhyde_DH_dimer_dom"/>
</dbReference>
<feature type="binding site" evidence="16">
    <location>
        <begin position="160"/>
        <end position="161"/>
    </location>
    <ligand>
        <name>NADP(+)</name>
        <dbReference type="ChEBI" id="CHEBI:58349"/>
    </ligand>
</feature>
<name>A0A2Z2LGU9_9RICK</name>
<dbReference type="SMART" id="SM00859">
    <property type="entry name" value="Semialdhyde_dh"/>
    <property type="match status" value="1"/>
</dbReference>
<dbReference type="InterPro" id="IPR000319">
    <property type="entry name" value="Asp-semialdehyde_DH_CS"/>
</dbReference>
<feature type="binding site" evidence="16">
    <location>
        <begin position="10"/>
        <end position="13"/>
    </location>
    <ligand>
        <name>NADP(+)</name>
        <dbReference type="ChEBI" id="CHEBI:58349"/>
    </ligand>
</feature>
<dbReference type="AlphaFoldDB" id="A0A2Z2LGU9"/>
<organism evidence="19 20">
    <name type="scientific">Anaplasma ovis str. Haibei</name>
    <dbReference type="NCBI Taxonomy" id="1248439"/>
    <lineage>
        <taxon>Bacteria</taxon>
        <taxon>Pseudomonadati</taxon>
        <taxon>Pseudomonadota</taxon>
        <taxon>Alphaproteobacteria</taxon>
        <taxon>Rickettsiales</taxon>
        <taxon>Anaplasmataceae</taxon>
        <taxon>Anaplasma</taxon>
    </lineage>
</organism>
<comment type="pathway">
    <text evidence="2 16">Amino-acid biosynthesis; L-methionine biosynthesis via de novo pathway; L-homoserine from L-aspartate: step 2/3.</text>
</comment>
<evidence type="ECO:0000256" key="17">
    <source>
        <dbReference type="PIRSR" id="PIRSR000148-1"/>
    </source>
</evidence>
<keyword evidence="8 16" id="KW-0028">Amino-acid biosynthesis</keyword>
<evidence type="ECO:0000313" key="20">
    <source>
        <dbReference type="Proteomes" id="UP000259762"/>
    </source>
</evidence>
<protein>
    <recommendedName>
        <fullName evidence="7 16">Aspartate-semialdehyde dehydrogenase</fullName>
        <shortName evidence="16">ASA dehydrogenase</shortName>
        <shortName evidence="16">ASADH</shortName>
        <ecNumber evidence="7 16">1.2.1.11</ecNumber>
    </recommendedName>
    <alternativeName>
        <fullName evidence="16">Aspartate-beta-semialdehyde dehydrogenase</fullName>
    </alternativeName>
</protein>
<dbReference type="Pfam" id="PF02774">
    <property type="entry name" value="Semialdhyde_dhC"/>
    <property type="match status" value="1"/>
</dbReference>
<evidence type="ECO:0000256" key="11">
    <source>
        <dbReference type="ARBA" id="ARBA00022915"/>
    </source>
</evidence>
<dbReference type="OrthoDB" id="9805684at2"/>
<keyword evidence="13 16" id="KW-0457">Lysine biosynthesis</keyword>